<dbReference type="GO" id="GO:0015074">
    <property type="term" value="P:DNA integration"/>
    <property type="evidence" value="ECO:0007669"/>
    <property type="project" value="InterPro"/>
</dbReference>
<evidence type="ECO:0000313" key="5">
    <source>
        <dbReference type="EMBL" id="CAL4793670.1"/>
    </source>
</evidence>
<organism evidence="4">
    <name type="scientific">Cladocopium goreaui</name>
    <dbReference type="NCBI Taxonomy" id="2562237"/>
    <lineage>
        <taxon>Eukaryota</taxon>
        <taxon>Sar</taxon>
        <taxon>Alveolata</taxon>
        <taxon>Dinophyceae</taxon>
        <taxon>Suessiales</taxon>
        <taxon>Symbiodiniaceae</taxon>
        <taxon>Cladocopium</taxon>
    </lineage>
</organism>
<feature type="domain" description="Reverse transcriptase" evidence="3">
    <location>
        <begin position="1105"/>
        <end position="1232"/>
    </location>
</feature>
<dbReference type="InterPro" id="IPR043502">
    <property type="entry name" value="DNA/RNA_pol_sf"/>
</dbReference>
<dbReference type="PANTHER" id="PTHR33050:SF7">
    <property type="entry name" value="RIBONUCLEASE H"/>
    <property type="match status" value="1"/>
</dbReference>
<dbReference type="InterPro" id="IPR011010">
    <property type="entry name" value="DNA_brk_join_enz"/>
</dbReference>
<feature type="compositionally biased region" description="Polar residues" evidence="2">
    <location>
        <begin position="422"/>
        <end position="432"/>
    </location>
</feature>
<feature type="compositionally biased region" description="Basic residues" evidence="2">
    <location>
        <begin position="434"/>
        <end position="443"/>
    </location>
</feature>
<dbReference type="InterPro" id="IPR043128">
    <property type="entry name" value="Rev_trsase/Diguanyl_cyclase"/>
</dbReference>
<dbReference type="PANTHER" id="PTHR33050">
    <property type="entry name" value="REVERSE TRANSCRIPTASE DOMAIN-CONTAINING PROTEIN"/>
    <property type="match status" value="1"/>
</dbReference>
<protein>
    <submittedName>
        <fullName evidence="5">Reverse transcriptase domain-containing protein</fullName>
    </submittedName>
</protein>
<feature type="region of interest" description="Disordered" evidence="2">
    <location>
        <begin position="500"/>
        <end position="596"/>
    </location>
</feature>
<gene>
    <name evidence="4" type="ORF">C1SCF055_LOCUS32003</name>
</gene>
<dbReference type="Proteomes" id="UP001152797">
    <property type="component" value="Unassembled WGS sequence"/>
</dbReference>
<dbReference type="GO" id="GO:0003964">
    <property type="term" value="F:RNA-directed DNA polymerase activity"/>
    <property type="evidence" value="ECO:0007669"/>
    <property type="project" value="UniProtKB-KW"/>
</dbReference>
<comment type="caution">
    <text evidence="4">The sequence shown here is derived from an EMBL/GenBank/DDBJ whole genome shotgun (WGS) entry which is preliminary data.</text>
</comment>
<dbReference type="Pfam" id="PF00078">
    <property type="entry name" value="RVT_1"/>
    <property type="match status" value="1"/>
</dbReference>
<keyword evidence="5" id="KW-0548">Nucleotidyltransferase</keyword>
<evidence type="ECO:0000256" key="2">
    <source>
        <dbReference type="SAM" id="MobiDB-lite"/>
    </source>
</evidence>
<evidence type="ECO:0000256" key="1">
    <source>
        <dbReference type="ARBA" id="ARBA00023172"/>
    </source>
</evidence>
<dbReference type="Gene3D" id="1.10.443.10">
    <property type="entry name" value="Intergrase catalytic core"/>
    <property type="match status" value="1"/>
</dbReference>
<dbReference type="InterPro" id="IPR052055">
    <property type="entry name" value="Hepadnavirus_pol/RT"/>
</dbReference>
<feature type="region of interest" description="Disordered" evidence="2">
    <location>
        <begin position="158"/>
        <end position="199"/>
    </location>
</feature>
<evidence type="ECO:0000313" key="4">
    <source>
        <dbReference type="EMBL" id="CAI4006358.1"/>
    </source>
</evidence>
<dbReference type="Gene3D" id="3.30.70.270">
    <property type="match status" value="1"/>
</dbReference>
<feature type="compositionally biased region" description="Polar residues" evidence="2">
    <location>
        <begin position="580"/>
        <end position="589"/>
    </location>
</feature>
<dbReference type="EMBL" id="CAMXCT010003804">
    <property type="protein sequence ID" value="CAI4006358.1"/>
    <property type="molecule type" value="Genomic_DNA"/>
</dbReference>
<feature type="non-terminal residue" evidence="4">
    <location>
        <position position="1"/>
    </location>
</feature>
<proteinExistence type="predicted"/>
<name>A0A9P1GB21_9DINO</name>
<dbReference type="SUPFAM" id="SSF56672">
    <property type="entry name" value="DNA/RNA polymerases"/>
    <property type="match status" value="1"/>
</dbReference>
<feature type="compositionally biased region" description="Low complexity" evidence="2">
    <location>
        <begin position="501"/>
        <end position="514"/>
    </location>
</feature>
<keyword evidence="6" id="KW-1185">Reference proteome</keyword>
<dbReference type="OrthoDB" id="411287at2759"/>
<dbReference type="GO" id="GO:0003677">
    <property type="term" value="F:DNA binding"/>
    <property type="evidence" value="ECO:0007669"/>
    <property type="project" value="InterPro"/>
</dbReference>
<keyword evidence="5" id="KW-0695">RNA-directed DNA polymerase</keyword>
<reference evidence="4" key="1">
    <citation type="submission" date="2022-10" db="EMBL/GenBank/DDBJ databases">
        <authorList>
            <person name="Chen Y."/>
            <person name="Dougan E. K."/>
            <person name="Chan C."/>
            <person name="Rhodes N."/>
            <person name="Thang M."/>
        </authorList>
    </citation>
    <scope>NUCLEOTIDE SEQUENCE</scope>
</reference>
<feature type="region of interest" description="Disordered" evidence="2">
    <location>
        <begin position="1512"/>
        <end position="1572"/>
    </location>
</feature>
<sequence>VNPPGANFGSRVGLQSDHRAFTRVTSWWRALYQPGNWERLVHKAIYFVGRRRRISLAFGGMDPTDAELEQIASVQDALDWAGVAGDLQQQLLDAMGGVQRVREVPLIHRQAWDEAVARLVVPEAIDPAIGGPPNVRPLNPVEGARVESFRRVCHLRIGRTPDERGGGPVPLPMPLGAPFPPAGGNAHPGGGAQAGNPPMTRKLKLSAALDPTLDAGIQPLSTVEQAQMYQSYKDKFGDYPNADCDPSGDQVAALRQVLAAGAVPFTCFTVFGPHGQRMLRKQTFTGYQLNVATGEWSKRELPGPSSYHAWYQCWRVFRTAMLLLGACDAERLDSYAETIRGFVTQFGDETWFLISKADSQMRSEHLERIRRQLRSTPAMGFTEASPWSACFGMACKDHEYWARELHTPATLFLARHKREPVQGQTEGPTGSPTKRTKTTKAARRGYTGMDHSKKDDTGIYTINRRGVEICKNYNQNKCGSTAAQGKCKAKRAHQCNLASGAAPAQAPTQEAPRQSEAAGKGAKRPKSPTLPPTQEQLLAIQKHRRPSPADPQDAPKKAEQGDAEPQQPHKRQRVEEESNKQSLPASTPTMGIRQDPCPPRQYGYWMHGPGDARLKPWALILFSGRSREGDLQHALCNLGWRVCAIDVVAPRPTNILCEATWESVRTDLVSGKFDALMIATPCETFSPLREKQPGPRVLRTLEHIQGLPKAGLTLAEQKQVKEANVLVSRSASAASAQSVNDKPWCLENPDHGDDRPSLWVMPAIKRLLEDKADSNTYFDQCKTGLATRKPTRLASRGIDLAKLRDLRCDHSPQQQTRGDGSVYQAPHPSTVQQWVVNSQGRRERASKAQGEYTAELSNILAQAFHATQTGATWLREEKAQELWPALREPAAAILDGGTPKDYDTVLVDKLRDIILNTLWNVKPRGPRSARASTPIRADVVAGWKADPDSALLASWLDHGAPMGFQQQVVSTGIFPEVTKQMGEVEAEHMGIESLEGWTNYASAEQENNELQLLIDDYVNRGFCHLSPSIKHAEEELGRQPIINKLGVLVKEKVDAGKTTKKARIIWDLKRSGANQSCHQGERVLLPRLLDLVAGILEGYRRDPRGWIAAVDIRDAFMNIPVMEDRYALVAAKPKKKADDDMELVIFDALVFGAASSPTVWGRFAAFLARTIVAVEPEVTCQLYVDDPAIAMSGSREDAITQLTSVLLWVNILGYPIKMSKSTGGKSVNWIGAVVTLLDEEAAVEVTIAQHKVDKLVEVTDKFLARPVVGVKELRSYVGALSFIAGLIPHLRPFLSSLWAVLPFGRSMADDGAPTKGISGRLVHVRRIRPALGWIRALLMGKGAPLRRQLKAFLPEIQINITTDACPFGIGGTLRVSGELVEAFSADLPEFELLKFKARRGESKFTTLWEALALLVACRLWLPRFEGKARVHCKSDSLALLLSLVKGRAKAPDLAVVSREFSIDMARDKYRLHLLTHIPGITNIEADALSRVYAPNPPVLPKSLEGVPRAEVRLGSKRTAPPDLPVLGAHDRKKGPFQPLREGFAIPTRDAQPSAKVEERPSSGGGPKPYGRGSAETALACITDPRSCSSALRADISAATTKGPTASRKQLWAALATKAGYEDPFYLEPDRIFEVMGALKLAGFRSAQLYLDTAKSQHIAAGYGWTSQLQQAYRAAVRSCNRNLGNPKQAAPLPLAELASLQGEEPLARSGPKWPARSALLASWWLLREIEASNSIRGHITVHEEDKKIDWRLPNSKTDWRALGATRSHTCSCELAPVAQCPYHNMVDHLARLGKDPSTPIFPAADGNPASKTGWADTFEELGKILKLPCTYPNGARCFTGHTARASGAVHLAASQVELWRIQLFGRWGSQVFLQYIRDAPLKQLDKLALETSVHLSLSTAKAQLQDLMRRAQTGLATTLACPTPDMLGDCEASIGDLEPPKITDPIVINLNGGRLQEVFPGAEEPSSVIFIGVLLFFFE</sequence>
<accession>A0A9P1GB21</accession>
<dbReference type="EMBL" id="CAMXCT020003804">
    <property type="protein sequence ID" value="CAL1159733.1"/>
    <property type="molecule type" value="Genomic_DNA"/>
</dbReference>
<feature type="compositionally biased region" description="Pro residues" evidence="2">
    <location>
        <begin position="169"/>
        <end position="181"/>
    </location>
</feature>
<dbReference type="InterPro" id="IPR000477">
    <property type="entry name" value="RT_dom"/>
</dbReference>
<keyword evidence="5" id="KW-0808">Transferase</keyword>
<evidence type="ECO:0000259" key="3">
    <source>
        <dbReference type="Pfam" id="PF00078"/>
    </source>
</evidence>
<keyword evidence="1" id="KW-0233">DNA recombination</keyword>
<dbReference type="SUPFAM" id="SSF56349">
    <property type="entry name" value="DNA breaking-rejoining enzymes"/>
    <property type="match status" value="1"/>
</dbReference>
<reference evidence="5 6" key="2">
    <citation type="submission" date="2024-05" db="EMBL/GenBank/DDBJ databases">
        <authorList>
            <person name="Chen Y."/>
            <person name="Shah S."/>
            <person name="Dougan E. K."/>
            <person name="Thang M."/>
            <person name="Chan C."/>
        </authorList>
    </citation>
    <scope>NUCLEOTIDE SEQUENCE [LARGE SCALE GENOMIC DNA]</scope>
</reference>
<dbReference type="InterPro" id="IPR013762">
    <property type="entry name" value="Integrase-like_cat_sf"/>
</dbReference>
<feature type="region of interest" description="Disordered" evidence="2">
    <location>
        <begin position="418"/>
        <end position="453"/>
    </location>
</feature>
<feature type="non-terminal residue" evidence="4">
    <location>
        <position position="1979"/>
    </location>
</feature>
<dbReference type="EMBL" id="CAMXCT030003804">
    <property type="protein sequence ID" value="CAL4793670.1"/>
    <property type="molecule type" value="Genomic_DNA"/>
</dbReference>
<dbReference type="GO" id="GO:0006310">
    <property type="term" value="P:DNA recombination"/>
    <property type="evidence" value="ECO:0007669"/>
    <property type="project" value="UniProtKB-KW"/>
</dbReference>
<evidence type="ECO:0000313" key="6">
    <source>
        <dbReference type="Proteomes" id="UP001152797"/>
    </source>
</evidence>